<dbReference type="InterPro" id="IPR014710">
    <property type="entry name" value="RmlC-like_jellyroll"/>
</dbReference>
<sequence>MQLNTDWSQSVIIYTPDLPWQGSPAGGIERRLLERDGAEQARATSVVRYAAGAHFPEHTHPLGEEIFVLVGTFSDSTGSYGPGTYIRNPPGSTHAPYSEEGCILFVKLRHFNPRDLQPVRINMAEARWSPGLVDGLTVLPLADFEGEHTALVRWQPDTYFQPHRHYGGEEILVLEGIFADEHGQYPAGTWMRSPHGSQHQPFSKEGCLILVKTGHLPVPEDASQVRKMKEII</sequence>
<feature type="domain" description="ChrR-like cupin" evidence="1">
    <location>
        <begin position="9"/>
        <end position="111"/>
    </location>
</feature>
<dbReference type="InterPro" id="IPR025979">
    <property type="entry name" value="ChrR-like_cupin_dom"/>
</dbReference>
<organism evidence="2 3">
    <name type="scientific">Acidithiobacillus marinus</name>
    <dbReference type="NCBI Taxonomy" id="187490"/>
    <lineage>
        <taxon>Bacteria</taxon>
        <taxon>Pseudomonadati</taxon>
        <taxon>Pseudomonadota</taxon>
        <taxon>Acidithiobacillia</taxon>
        <taxon>Acidithiobacillales</taxon>
        <taxon>Acidithiobacillaceae</taxon>
        <taxon>Acidithiobacillus</taxon>
    </lineage>
</organism>
<dbReference type="SUPFAM" id="SSF51182">
    <property type="entry name" value="RmlC-like cupins"/>
    <property type="match status" value="2"/>
</dbReference>
<dbReference type="InterPro" id="IPR011051">
    <property type="entry name" value="RmlC_Cupin_sf"/>
</dbReference>
<name>A0A2I1DNK8_9PROT</name>
<dbReference type="InParanoid" id="A0A2I1DNK8"/>
<dbReference type="AlphaFoldDB" id="A0A2I1DNK8"/>
<accession>A0A2I1DNK8</accession>
<comment type="caution">
    <text evidence="2">The sequence shown here is derived from an EMBL/GenBank/DDBJ whole genome shotgun (WGS) entry which is preliminary data.</text>
</comment>
<evidence type="ECO:0000313" key="2">
    <source>
        <dbReference type="EMBL" id="PKY11458.1"/>
    </source>
</evidence>
<evidence type="ECO:0000259" key="1">
    <source>
        <dbReference type="Pfam" id="PF12973"/>
    </source>
</evidence>
<proteinExistence type="predicted"/>
<dbReference type="OrthoDB" id="9801227at2"/>
<dbReference type="Proteomes" id="UP000234329">
    <property type="component" value="Unassembled WGS sequence"/>
</dbReference>
<dbReference type="EMBL" id="MXAV01000013">
    <property type="protein sequence ID" value="PKY11458.1"/>
    <property type="molecule type" value="Genomic_DNA"/>
</dbReference>
<feature type="domain" description="ChrR-like cupin" evidence="1">
    <location>
        <begin position="118"/>
        <end position="216"/>
    </location>
</feature>
<dbReference type="CDD" id="cd20303">
    <property type="entry name" value="cupin_ChrR_1"/>
    <property type="match status" value="2"/>
</dbReference>
<dbReference type="Pfam" id="PF12973">
    <property type="entry name" value="Cupin_7"/>
    <property type="match status" value="2"/>
</dbReference>
<gene>
    <name evidence="2" type="ORF">B1757_04370</name>
</gene>
<dbReference type="RefSeq" id="WP_101537164.1">
    <property type="nucleotide sequence ID" value="NZ_MXAV01000013.1"/>
</dbReference>
<evidence type="ECO:0000313" key="3">
    <source>
        <dbReference type="Proteomes" id="UP000234329"/>
    </source>
</evidence>
<dbReference type="Gene3D" id="2.60.120.10">
    <property type="entry name" value="Jelly Rolls"/>
    <property type="match status" value="2"/>
</dbReference>
<reference evidence="2 3" key="1">
    <citation type="submission" date="2017-03" db="EMBL/GenBank/DDBJ databases">
        <title>Draft genime sequence of the acidophilic sulfur-oxidizing bacterium Acidithiobacillus sp. SH, isolated from seawater.</title>
        <authorList>
            <person name="Sharmin S."/>
            <person name="Tokuhisa M."/>
            <person name="Kanao T."/>
            <person name="Kamimura K."/>
        </authorList>
    </citation>
    <scope>NUCLEOTIDE SEQUENCE [LARGE SCALE GENOMIC DNA]</scope>
    <source>
        <strain evidence="2 3">SH</strain>
    </source>
</reference>
<protein>
    <submittedName>
        <fullName evidence="2">Cupin</fullName>
    </submittedName>
</protein>
<keyword evidence="3" id="KW-1185">Reference proteome</keyword>